<evidence type="ECO:0000256" key="11">
    <source>
        <dbReference type="ARBA" id="ARBA00064484"/>
    </source>
</evidence>
<dbReference type="Gene3D" id="3.30.110.60">
    <property type="entry name" value="YhbY-like"/>
    <property type="match status" value="3"/>
</dbReference>
<dbReference type="GO" id="GO:0000373">
    <property type="term" value="P:Group II intron splicing"/>
    <property type="evidence" value="ECO:0007669"/>
    <property type="project" value="UniProtKB-ARBA"/>
</dbReference>
<dbReference type="SMART" id="SM01103">
    <property type="entry name" value="CRS1_YhbY"/>
    <property type="match status" value="3"/>
</dbReference>
<evidence type="ECO:0000256" key="1">
    <source>
        <dbReference type="ARBA" id="ARBA00004229"/>
    </source>
</evidence>
<evidence type="ECO:0000256" key="13">
    <source>
        <dbReference type="ARBA" id="ARBA00081881"/>
    </source>
</evidence>
<keyword evidence="9" id="KW-0687">Ribonucleoprotein</keyword>
<dbReference type="OrthoDB" id="551352at2759"/>
<dbReference type="AlphaFoldDB" id="A0A7I8LIZ9"/>
<name>A0A7I8LIZ9_SPIIN</name>
<evidence type="ECO:0000256" key="7">
    <source>
        <dbReference type="ARBA" id="ARBA00022946"/>
    </source>
</evidence>
<proteinExistence type="predicted"/>
<protein>
    <recommendedName>
        <fullName evidence="12">CRM-domain containing factor CFM3, chloroplastic/mitochondrial</fullName>
    </recommendedName>
    <alternativeName>
        <fullName evidence="13">Protein CRM FAMILY MEMBER 3</fullName>
    </alternativeName>
</protein>
<keyword evidence="4" id="KW-0507">mRNA processing</keyword>
<comment type="function">
    <text evidence="10">Binds specific group II introns in chloroplasts and facilitates their splicing. Acts on subgroup IIB introns. The substrates of the subgroup IIB also require the CRM domain proteins CAF1 or CAF2, with a simultaneous binding of CFM3 and CAF1 or CAF2. May influence the biogenesis of the mitochondrial small ribosomal subunit.</text>
</comment>
<dbReference type="GO" id="GO:0003729">
    <property type="term" value="F:mRNA binding"/>
    <property type="evidence" value="ECO:0007669"/>
    <property type="project" value="InterPro"/>
</dbReference>
<keyword evidence="8" id="KW-0508">mRNA splicing</keyword>
<evidence type="ECO:0000256" key="10">
    <source>
        <dbReference type="ARBA" id="ARBA00055648"/>
    </source>
</evidence>
<keyword evidence="2" id="KW-0150">Chloroplast</keyword>
<sequence length="737" mass="82071">MLLARPPPRPPPSSKPLQLSPSLPPVLPRHILPSGCRTPLRASLSESPAATGGALPKSAIQRIAEKLRGLGYLEEGTEEDGRPRSAALAGPGSAGEIFIPTPRELPKRRVGYTIDSSWSSPESPVPVPGTGSAIVRFHELRRELGRDTGRVAPTPTPPMVAELMIPAQELRQLRSLGIKLEKKLRLKVGKAGITEGIVNSIHERWRRSELVKIKCEDLCRMNMKRTHEILERKTGGLVIWRAGSIIILYRGANYKYPYFTDSSAMENTENSSGSESTSYAKTETEQEVSSTSLDGLAPVDRPSTAPAYSPLVSGVGAPNKVRFQLPGEVELGEEVDLLLDGLGPRFTDWWGSGPPPVDADLLPAVVHGYRRPFRLLPFGLQPKLTDREMTILRRLSRPLPCHFALGRNRNLQGLAQSMLKLWEKCEIVKIAVKRDARNTNTELMVEELKRLTGGTVLSRDKEFIAFYRGKDFLPLAVSSAIEKKRKLEMVAQKHKLEEIPSAGLAVNSGAKSYVASTTDDRCGDAGPSSANVLQDEIEPEIALPKLKEPKATEIAVEKIEVLKKKEKAKKVLQEFEESIGPSKAELDKEGISEEERFMLRKVGLRMKAFLLLGRRGVFDGTVENMHLHWKYRELVKIISKDRCIESVHKDALELESASGGILVSVDRVNKGYAIIMYRGKNYRRPSVLRPRTLLNKKEALRRSLEAQRHESLKLHVLKLSRDVDKMKRQLVESLVLR</sequence>
<feature type="region of interest" description="Disordered" evidence="15">
    <location>
        <begin position="265"/>
        <end position="299"/>
    </location>
</feature>
<dbReference type="InterPro" id="IPR035920">
    <property type="entry name" value="YhbY-like_sf"/>
</dbReference>
<dbReference type="Proteomes" id="UP000663760">
    <property type="component" value="Chromosome 16"/>
</dbReference>
<feature type="region of interest" description="Disordered" evidence="15">
    <location>
        <begin position="74"/>
        <end position="97"/>
    </location>
</feature>
<dbReference type="EMBL" id="LR746279">
    <property type="protein sequence ID" value="CAA7409740.1"/>
    <property type="molecule type" value="Genomic_DNA"/>
</dbReference>
<evidence type="ECO:0000313" key="17">
    <source>
        <dbReference type="EMBL" id="CAA7409740.1"/>
    </source>
</evidence>
<reference evidence="17" key="1">
    <citation type="submission" date="2020-02" db="EMBL/GenBank/DDBJ databases">
        <authorList>
            <person name="Scholz U."/>
            <person name="Mascher M."/>
            <person name="Fiebig A."/>
        </authorList>
    </citation>
    <scope>NUCLEOTIDE SEQUENCE</scope>
</reference>
<keyword evidence="6 14" id="KW-0694">RNA-binding</keyword>
<evidence type="ECO:0000256" key="5">
    <source>
        <dbReference type="ARBA" id="ARBA00022737"/>
    </source>
</evidence>
<evidence type="ECO:0000256" key="4">
    <source>
        <dbReference type="ARBA" id="ARBA00022664"/>
    </source>
</evidence>
<dbReference type="InterPro" id="IPR045278">
    <property type="entry name" value="CRS1/CFM2/CFM3"/>
</dbReference>
<organism evidence="17 18">
    <name type="scientific">Spirodela intermedia</name>
    <name type="common">Intermediate duckweed</name>
    <dbReference type="NCBI Taxonomy" id="51605"/>
    <lineage>
        <taxon>Eukaryota</taxon>
        <taxon>Viridiplantae</taxon>
        <taxon>Streptophyta</taxon>
        <taxon>Embryophyta</taxon>
        <taxon>Tracheophyta</taxon>
        <taxon>Spermatophyta</taxon>
        <taxon>Magnoliopsida</taxon>
        <taxon>Liliopsida</taxon>
        <taxon>Araceae</taxon>
        <taxon>Lemnoideae</taxon>
        <taxon>Spirodela</taxon>
    </lineage>
</organism>
<feature type="region of interest" description="Disordered" evidence="15">
    <location>
        <begin position="1"/>
        <end position="31"/>
    </location>
</feature>
<dbReference type="PANTHER" id="PTHR31846:SF20">
    <property type="entry name" value="CRM-DOMAIN CONTAINING FACTOR CFM2, CHLOROPLASTIC"/>
    <property type="match status" value="1"/>
</dbReference>
<evidence type="ECO:0000256" key="9">
    <source>
        <dbReference type="ARBA" id="ARBA00023274"/>
    </source>
</evidence>
<dbReference type="InterPro" id="IPR001890">
    <property type="entry name" value="RNA-binding_CRM"/>
</dbReference>
<evidence type="ECO:0000256" key="3">
    <source>
        <dbReference type="ARBA" id="ARBA00022640"/>
    </source>
</evidence>
<keyword evidence="5" id="KW-0677">Repeat</keyword>
<accession>A0A7I8LIZ9</accession>
<dbReference type="GO" id="GO:1990904">
    <property type="term" value="C:ribonucleoprotein complex"/>
    <property type="evidence" value="ECO:0007669"/>
    <property type="project" value="UniProtKB-KW"/>
</dbReference>
<dbReference type="GO" id="GO:0009507">
    <property type="term" value="C:chloroplast"/>
    <property type="evidence" value="ECO:0007669"/>
    <property type="project" value="UniProtKB-SubCell"/>
</dbReference>
<dbReference type="Pfam" id="PF01985">
    <property type="entry name" value="CRS1_YhbY"/>
    <property type="match status" value="3"/>
</dbReference>
<evidence type="ECO:0000256" key="6">
    <source>
        <dbReference type="ARBA" id="ARBA00022884"/>
    </source>
</evidence>
<dbReference type="GO" id="GO:0006397">
    <property type="term" value="P:mRNA processing"/>
    <property type="evidence" value="ECO:0007669"/>
    <property type="project" value="UniProtKB-KW"/>
</dbReference>
<evidence type="ECO:0000313" key="18">
    <source>
        <dbReference type="Proteomes" id="UP000663760"/>
    </source>
</evidence>
<feature type="domain" description="CRM" evidence="16">
    <location>
        <begin position="163"/>
        <end position="261"/>
    </location>
</feature>
<dbReference type="SUPFAM" id="SSF75471">
    <property type="entry name" value="YhbY-like"/>
    <property type="match status" value="3"/>
</dbReference>
<dbReference type="FunFam" id="3.30.110.60:FF:000002">
    <property type="entry name" value="CRS2-associated factor 1, chloroplastic"/>
    <property type="match status" value="2"/>
</dbReference>
<feature type="compositionally biased region" description="Pro residues" evidence="15">
    <location>
        <begin position="1"/>
        <end position="14"/>
    </location>
</feature>
<dbReference type="FunFam" id="3.30.110.60:FF:000003">
    <property type="entry name" value="CRM-domain containing factor CFM3B, chloroplastic"/>
    <property type="match status" value="1"/>
</dbReference>
<evidence type="ECO:0000256" key="12">
    <source>
        <dbReference type="ARBA" id="ARBA00073361"/>
    </source>
</evidence>
<comment type="subunit">
    <text evidence="11">Interacts with RNA. Part of large ribonucleo-protein particles that contain CAF1 and/or CAF2, and RNC1.</text>
</comment>
<keyword evidence="3" id="KW-0934">Plastid</keyword>
<feature type="compositionally biased region" description="Low complexity" evidence="15">
    <location>
        <begin position="266"/>
        <end position="278"/>
    </location>
</feature>
<feature type="domain" description="CRM" evidence="16">
    <location>
        <begin position="589"/>
        <end position="689"/>
    </location>
</feature>
<dbReference type="PROSITE" id="PS51295">
    <property type="entry name" value="CRM"/>
    <property type="match status" value="3"/>
</dbReference>
<comment type="subcellular location">
    <subcellularLocation>
        <location evidence="1">Plastid</location>
        <location evidence="1">Chloroplast</location>
    </subcellularLocation>
</comment>
<gene>
    <name evidence="17" type="ORF">SI8410_16020418</name>
</gene>
<keyword evidence="18" id="KW-1185">Reference proteome</keyword>
<evidence type="ECO:0000256" key="15">
    <source>
        <dbReference type="SAM" id="MobiDB-lite"/>
    </source>
</evidence>
<keyword evidence="7" id="KW-0809">Transit peptide</keyword>
<dbReference type="PANTHER" id="PTHR31846">
    <property type="entry name" value="CRS1 / YHBY (CRM) DOMAIN-CONTAINING PROTEIN"/>
    <property type="match status" value="1"/>
</dbReference>
<evidence type="ECO:0000259" key="16">
    <source>
        <dbReference type="PROSITE" id="PS51295"/>
    </source>
</evidence>
<feature type="domain" description="CRM" evidence="16">
    <location>
        <begin position="382"/>
        <end position="479"/>
    </location>
</feature>
<evidence type="ECO:0000256" key="14">
    <source>
        <dbReference type="PROSITE-ProRule" id="PRU00626"/>
    </source>
</evidence>
<evidence type="ECO:0000256" key="8">
    <source>
        <dbReference type="ARBA" id="ARBA00023187"/>
    </source>
</evidence>
<evidence type="ECO:0000256" key="2">
    <source>
        <dbReference type="ARBA" id="ARBA00022528"/>
    </source>
</evidence>